<dbReference type="STRING" id="530564.Psta_1770"/>
<feature type="chain" id="PRO_5003036091" description="Neutral/alkaline non-lysosomal ceramidase N-terminal domain-containing protein" evidence="1">
    <location>
        <begin position="40"/>
        <end position="503"/>
    </location>
</feature>
<proteinExistence type="predicted"/>
<feature type="signal peptide" evidence="1">
    <location>
        <begin position="1"/>
        <end position="39"/>
    </location>
</feature>
<dbReference type="KEGG" id="psl:Psta_1770"/>
<sequence length="503" mass="54711" precursor="true">MRMPGCSLFRHLNRRRAVGLWLRSCLLLACLSGVSISFADESTCDPAEKPLLAGFATADITPDLETKKPVWMAGYGMGRRATGVHDPIMCRAMVLSHGDQKIAIVGLDLIGLQFPTVKRIREELPEFAYVLVTSTHNHEGPDVIGIWGRGPFSRGVDDDYIDQIVERTVGACREALAGVTPVTAQFGTSDDASLLGDSRLPKVKDGILRVLRFNRAGSDRPAGILVQWNCHPEAMGPKNTLLTADFPAATVDALAKQYGCPVVYTSGALGGLMAPPDGIVKSEAGVELKEGDFEFNQKYGEAVAKLASSAIDRSAPIELRPFQIERKRVAVPVQNPLYRLARLLGVLKREVFLWKGNENELGELVNNDNLDKNLNKTTAVETEVACLELGDLRIGCLPGEVYPELVYGEFEEPAAAGVDFPDAPLEPSVKSILGDKPWMLMGLANDEVGYILPKRQWDKVAPYAYEKPDGQYGEINSCGPETAPILMRALQEVVAKLGPAEAE</sequence>
<gene>
    <name evidence="2" type="ordered locus">Psta_1770</name>
</gene>
<dbReference type="AlphaFoldDB" id="D2QYZ0"/>
<accession>D2QYZ0</accession>
<evidence type="ECO:0000256" key="1">
    <source>
        <dbReference type="SAM" id="SignalP"/>
    </source>
</evidence>
<organism evidence="2 3">
    <name type="scientific">Pirellula staleyi (strain ATCC 27377 / DSM 6068 / ICPB 4128)</name>
    <name type="common">Pirella staleyi</name>
    <dbReference type="NCBI Taxonomy" id="530564"/>
    <lineage>
        <taxon>Bacteria</taxon>
        <taxon>Pseudomonadati</taxon>
        <taxon>Planctomycetota</taxon>
        <taxon>Planctomycetia</taxon>
        <taxon>Pirellulales</taxon>
        <taxon>Pirellulaceae</taxon>
        <taxon>Pirellula</taxon>
    </lineage>
</organism>
<name>D2QYZ0_PIRSD</name>
<dbReference type="EMBL" id="CP001848">
    <property type="protein sequence ID" value="ADB16445.1"/>
    <property type="molecule type" value="Genomic_DNA"/>
</dbReference>
<dbReference type="Proteomes" id="UP000001887">
    <property type="component" value="Chromosome"/>
</dbReference>
<dbReference type="HOGENOM" id="CLU_030011_5_0_0"/>
<dbReference type="eggNOG" id="COG3356">
    <property type="taxonomic scope" value="Bacteria"/>
</dbReference>
<keyword evidence="3" id="KW-1185">Reference proteome</keyword>
<protein>
    <recommendedName>
        <fullName evidence="4">Neutral/alkaline non-lysosomal ceramidase N-terminal domain-containing protein</fullName>
    </recommendedName>
</protein>
<keyword evidence="1" id="KW-0732">Signal</keyword>
<evidence type="ECO:0000313" key="2">
    <source>
        <dbReference type="EMBL" id="ADB16445.1"/>
    </source>
</evidence>
<reference evidence="2 3" key="1">
    <citation type="journal article" date="2009" name="Stand. Genomic Sci.">
        <title>Complete genome sequence of Pirellula staleyi type strain (ATCC 27377).</title>
        <authorList>
            <person name="Clum A."/>
            <person name="Tindall B.J."/>
            <person name="Sikorski J."/>
            <person name="Ivanova N."/>
            <person name="Mavrommatis K."/>
            <person name="Lucas S."/>
            <person name="Glavina del Rio T."/>
            <person name="Nolan M."/>
            <person name="Chen F."/>
            <person name="Tice H."/>
            <person name="Pitluck S."/>
            <person name="Cheng J.F."/>
            <person name="Chertkov O."/>
            <person name="Brettin T."/>
            <person name="Han C."/>
            <person name="Detter J.C."/>
            <person name="Kuske C."/>
            <person name="Bruce D."/>
            <person name="Goodwin L."/>
            <person name="Ovchinikova G."/>
            <person name="Pati A."/>
            <person name="Mikhailova N."/>
            <person name="Chen A."/>
            <person name="Palaniappan K."/>
            <person name="Land M."/>
            <person name="Hauser L."/>
            <person name="Chang Y.J."/>
            <person name="Jeffries C.D."/>
            <person name="Chain P."/>
            <person name="Rohde M."/>
            <person name="Goker M."/>
            <person name="Bristow J."/>
            <person name="Eisen J.A."/>
            <person name="Markowitz V."/>
            <person name="Hugenholtz P."/>
            <person name="Kyrpides N.C."/>
            <person name="Klenk H.P."/>
            <person name="Lapidus A."/>
        </authorList>
    </citation>
    <scope>NUCLEOTIDE SEQUENCE [LARGE SCALE GENOMIC DNA]</scope>
    <source>
        <strain evidence="3">ATCC 27377 / DSM 6068 / ICPB 4128</strain>
    </source>
</reference>
<evidence type="ECO:0000313" key="3">
    <source>
        <dbReference type="Proteomes" id="UP000001887"/>
    </source>
</evidence>
<evidence type="ECO:0008006" key="4">
    <source>
        <dbReference type="Google" id="ProtNLM"/>
    </source>
</evidence>